<dbReference type="InterPro" id="IPR041805">
    <property type="entry name" value="ASMase/PPN1_MPP"/>
</dbReference>
<evidence type="ECO:0000256" key="9">
    <source>
        <dbReference type="ARBA" id="ARBA00023180"/>
    </source>
</evidence>
<feature type="disulfide bond" evidence="14">
    <location>
        <begin position="70"/>
        <end position="81"/>
    </location>
</feature>
<evidence type="ECO:0000256" key="7">
    <source>
        <dbReference type="ARBA" id="ARBA00022833"/>
    </source>
</evidence>
<comment type="similarity">
    <text evidence="2 12">Belongs to the acid sphingomyelinase family.</text>
</comment>
<feature type="disulfide bond" evidence="14">
    <location>
        <begin position="337"/>
        <end position="385"/>
    </location>
</feature>
<feature type="disulfide bond" evidence="14">
    <location>
        <begin position="42"/>
        <end position="107"/>
    </location>
</feature>
<dbReference type="SUPFAM" id="SSF56300">
    <property type="entry name" value="Metallo-dependent phosphatases"/>
    <property type="match status" value="1"/>
</dbReference>
<dbReference type="GO" id="GO:0004767">
    <property type="term" value="F:sphingomyelin phosphodiesterase activity"/>
    <property type="evidence" value="ECO:0007669"/>
    <property type="project" value="UniProtKB-UniRule"/>
</dbReference>
<evidence type="ECO:0000313" key="17">
    <source>
        <dbReference type="RefSeq" id="XP_029633936.1"/>
    </source>
</evidence>
<protein>
    <recommendedName>
        <fullName evidence="12">Sphingomyelin phosphodiesterase</fullName>
    </recommendedName>
</protein>
<feature type="disulfide bond" evidence="14">
    <location>
        <begin position="39"/>
        <end position="115"/>
    </location>
</feature>
<dbReference type="GO" id="GO:0006685">
    <property type="term" value="P:sphingomyelin catabolic process"/>
    <property type="evidence" value="ECO:0007669"/>
    <property type="project" value="UniProtKB-UniRule"/>
</dbReference>
<keyword evidence="16" id="KW-1185">Reference proteome</keyword>
<keyword evidence="5" id="KW-0732">Signal</keyword>
<feature type="binding site" evidence="13">
    <location>
        <position position="230"/>
    </location>
    <ligand>
        <name>Zn(2+)</name>
        <dbReference type="ChEBI" id="CHEBI:29105"/>
        <label>1</label>
    </ligand>
</feature>
<evidence type="ECO:0000256" key="6">
    <source>
        <dbReference type="ARBA" id="ARBA00022801"/>
    </source>
</evidence>
<dbReference type="PIRSF" id="PIRSF000948">
    <property type="entry name" value="Sphingomy_PDE"/>
    <property type="match status" value="1"/>
</dbReference>
<feature type="binding site" evidence="13">
    <location>
        <position position="270"/>
    </location>
    <ligand>
        <name>Zn(2+)</name>
        <dbReference type="ChEBI" id="CHEBI:29105"/>
        <label>2</label>
    </ligand>
</feature>
<dbReference type="PROSITE" id="PS50015">
    <property type="entry name" value="SAP_B"/>
    <property type="match status" value="1"/>
</dbReference>
<keyword evidence="8 14" id="KW-1015">Disulfide bond</keyword>
<reference evidence="17" key="1">
    <citation type="submission" date="2025-08" db="UniProtKB">
        <authorList>
            <consortium name="RefSeq"/>
        </authorList>
    </citation>
    <scope>IDENTIFICATION</scope>
</reference>
<dbReference type="SMART" id="SM00741">
    <property type="entry name" value="SapB"/>
    <property type="match status" value="1"/>
</dbReference>
<dbReference type="RefSeq" id="XP_029633936.1">
    <property type="nucleotide sequence ID" value="XM_029778076.2"/>
</dbReference>
<keyword evidence="6 12" id="KW-0378">Hydrolase</keyword>
<feature type="binding site" evidence="13">
    <location>
        <position position="377"/>
    </location>
    <ligand>
        <name>Zn(2+)</name>
        <dbReference type="ChEBI" id="CHEBI:29105"/>
        <label>2</label>
    </ligand>
</feature>
<evidence type="ECO:0000256" key="8">
    <source>
        <dbReference type="ARBA" id="ARBA00023157"/>
    </source>
</evidence>
<feature type="binding site" evidence="13">
    <location>
        <position position="411"/>
    </location>
    <ligand>
        <name>Zn(2+)</name>
        <dbReference type="ChEBI" id="CHEBI:29105"/>
        <label>2</label>
    </ligand>
</feature>
<feature type="disulfide bond" evidence="14">
    <location>
        <begin position="172"/>
        <end position="177"/>
    </location>
</feature>
<dbReference type="Gene3D" id="3.60.21.10">
    <property type="match status" value="1"/>
</dbReference>
<dbReference type="InterPro" id="IPR004843">
    <property type="entry name" value="Calcineurin-like_PHP"/>
</dbReference>
<comment type="function">
    <text evidence="12">Converts sphingomyelin to ceramide.</text>
</comment>
<dbReference type="PANTHER" id="PTHR10340">
    <property type="entry name" value="SPHINGOMYELIN PHOSPHODIESTERASE"/>
    <property type="match status" value="1"/>
</dbReference>
<keyword evidence="10 12" id="KW-0326">Glycosidase</keyword>
<evidence type="ECO:0000313" key="16">
    <source>
        <dbReference type="Proteomes" id="UP000515154"/>
    </source>
</evidence>
<gene>
    <name evidence="17" type="primary">LOC115209625</name>
</gene>
<dbReference type="InterPro" id="IPR011001">
    <property type="entry name" value="Saposin-like"/>
</dbReference>
<evidence type="ECO:0000256" key="10">
    <source>
        <dbReference type="ARBA" id="ARBA00023295"/>
    </source>
</evidence>
<dbReference type="PANTHER" id="PTHR10340:SF34">
    <property type="entry name" value="SPHINGOMYELIN PHOSPHODIESTERASE"/>
    <property type="match status" value="1"/>
</dbReference>
<dbReference type="InterPro" id="IPR008139">
    <property type="entry name" value="SaposinB_dom"/>
</dbReference>
<evidence type="ECO:0000256" key="1">
    <source>
        <dbReference type="ARBA" id="ARBA00004613"/>
    </source>
</evidence>
<organism evidence="16 17">
    <name type="scientific">Octopus sinensis</name>
    <name type="common">East Asian common octopus</name>
    <dbReference type="NCBI Taxonomy" id="2607531"/>
    <lineage>
        <taxon>Eukaryota</taxon>
        <taxon>Metazoa</taxon>
        <taxon>Spiralia</taxon>
        <taxon>Lophotrochozoa</taxon>
        <taxon>Mollusca</taxon>
        <taxon>Cephalopoda</taxon>
        <taxon>Coleoidea</taxon>
        <taxon>Octopodiformes</taxon>
        <taxon>Octopoda</taxon>
        <taxon>Incirrata</taxon>
        <taxon>Octopodidae</taxon>
        <taxon>Octopus</taxon>
    </lineage>
</organism>
<dbReference type="Pfam" id="PF19272">
    <property type="entry name" value="ASMase_C"/>
    <property type="match status" value="1"/>
</dbReference>
<dbReference type="InterPro" id="IPR011160">
    <property type="entry name" value="Sphingomy_PDE"/>
</dbReference>
<dbReference type="AlphaFoldDB" id="A0A6P7S767"/>
<feature type="binding site" evidence="13">
    <location>
        <position position="159"/>
    </location>
    <ligand>
        <name>Zn(2+)</name>
        <dbReference type="ChEBI" id="CHEBI:29105"/>
        <label>1</label>
    </ligand>
</feature>
<evidence type="ECO:0000256" key="11">
    <source>
        <dbReference type="ARBA" id="ARBA00047268"/>
    </source>
</evidence>
<comment type="subcellular location">
    <subcellularLocation>
        <location evidence="1">Secreted</location>
    </subcellularLocation>
</comment>
<keyword evidence="4 13" id="KW-0479">Metal-binding</keyword>
<dbReference type="Pfam" id="PF00149">
    <property type="entry name" value="Metallophos"/>
    <property type="match status" value="1"/>
</dbReference>
<evidence type="ECO:0000256" key="12">
    <source>
        <dbReference type="PIRNR" id="PIRNR000948"/>
    </source>
</evidence>
<proteinExistence type="inferred from homology"/>
<evidence type="ECO:0000256" key="13">
    <source>
        <dbReference type="PIRSR" id="PIRSR000948-1"/>
    </source>
</evidence>
<evidence type="ECO:0000259" key="15">
    <source>
        <dbReference type="PROSITE" id="PS50015"/>
    </source>
</evidence>
<keyword evidence="7 13" id="KW-0862">Zinc</keyword>
<feature type="binding site" evidence="13">
    <location>
        <position position="230"/>
    </location>
    <ligand>
        <name>Zn(2+)</name>
        <dbReference type="ChEBI" id="CHEBI:29105"/>
        <label>2</label>
    </ligand>
</feature>
<name>A0A6P7S767_9MOLL</name>
<dbReference type="InterPro" id="IPR029052">
    <property type="entry name" value="Metallo-depent_PP-like"/>
</dbReference>
<comment type="cofactor">
    <cofactor evidence="13">
        <name>Zn(2+)</name>
        <dbReference type="ChEBI" id="CHEBI:29105"/>
    </cofactor>
    <text evidence="13">Binds 2 Zn(2+) ions per subunit.</text>
</comment>
<dbReference type="KEGG" id="osn:115209625"/>
<comment type="catalytic activity">
    <reaction evidence="11">
        <text>a sphingomyelin + H2O = phosphocholine + an N-acylsphing-4-enine + H(+)</text>
        <dbReference type="Rhea" id="RHEA:19253"/>
        <dbReference type="ChEBI" id="CHEBI:15377"/>
        <dbReference type="ChEBI" id="CHEBI:15378"/>
        <dbReference type="ChEBI" id="CHEBI:17636"/>
        <dbReference type="ChEBI" id="CHEBI:52639"/>
        <dbReference type="ChEBI" id="CHEBI:295975"/>
        <dbReference type="EC" id="3.1.4.12"/>
    </reaction>
    <physiologicalReaction direction="left-to-right" evidence="11">
        <dbReference type="Rhea" id="RHEA:19254"/>
    </physiologicalReaction>
</comment>
<keyword evidence="9" id="KW-0325">Glycoprotein</keyword>
<evidence type="ECO:0000256" key="3">
    <source>
        <dbReference type="ARBA" id="ARBA00022525"/>
    </source>
</evidence>
<dbReference type="GO" id="GO:0016798">
    <property type="term" value="F:hydrolase activity, acting on glycosyl bonds"/>
    <property type="evidence" value="ECO:0007669"/>
    <property type="project" value="UniProtKB-KW"/>
</dbReference>
<dbReference type="SUPFAM" id="SSF47862">
    <property type="entry name" value="Saposin"/>
    <property type="match status" value="1"/>
</dbReference>
<dbReference type="GO" id="GO:0005615">
    <property type="term" value="C:extracellular space"/>
    <property type="evidence" value="ECO:0007669"/>
    <property type="project" value="TreeGrafter"/>
</dbReference>
<evidence type="ECO:0000256" key="5">
    <source>
        <dbReference type="ARBA" id="ARBA00022729"/>
    </source>
</evidence>
<dbReference type="InterPro" id="IPR045473">
    <property type="entry name" value="ASM_C"/>
</dbReference>
<feature type="domain" description="Saposin B-type" evidence="15">
    <location>
        <begin position="35"/>
        <end position="119"/>
    </location>
</feature>
<feature type="disulfide bond" evidence="14">
    <location>
        <begin position="178"/>
        <end position="201"/>
    </location>
</feature>
<dbReference type="FunFam" id="3.60.21.10:FF:000077">
    <property type="entry name" value="Sphingomyelin phosphodiesterase"/>
    <property type="match status" value="1"/>
</dbReference>
<evidence type="ECO:0000256" key="4">
    <source>
        <dbReference type="ARBA" id="ARBA00022723"/>
    </source>
</evidence>
<accession>A0A6P7S767</accession>
<feature type="binding site" evidence="13">
    <location>
        <position position="413"/>
    </location>
    <ligand>
        <name>Zn(2+)</name>
        <dbReference type="ChEBI" id="CHEBI:29105"/>
        <label>1</label>
    </ligand>
</feature>
<dbReference type="Gene3D" id="1.10.225.10">
    <property type="entry name" value="Saposin-like"/>
    <property type="match status" value="1"/>
</dbReference>
<dbReference type="GO" id="GO:0016020">
    <property type="term" value="C:membrane"/>
    <property type="evidence" value="ECO:0007669"/>
    <property type="project" value="GOC"/>
</dbReference>
<sequence>MKLYCVIPAVLLVAWVAFVTTSPLHHRVEKRSLKLSLKCLACESAIVFFRKILKSNPKSSLIGQIIKEACIHFYIESRKVCADVVDEFQPETLYVLSKSNLTAKEICSTILNIQCTYAGDPYDKWNISLPNSPKPPVTPIPVPKSGAPKLRCLHLTDIHLDTMYQKGANAKCGEPLCCRKSNGLPAKAEDGAGKWGDYRNCDLPPRTMDNLFNHLRNIQDQFDYIIWTGDLPPHNIWNQSRSDQTKVINILTQYFLKYLPNKPMFPVVGNHESSPVNSFPPHFIYGNNSVDWLYSALKESWSNWLPETTYGTISNGAFYTVSPYPGFRIVSLNTNFCNNLNWWLLINMTDPNNELSWLINVLQKAEDKKEKVHIIGHIPPGCDDCLKAWSNNYYKIISRYESTVAAQFFGHTHMDSFEVFYDVSDMKRPVNVAYIAGSITPYIFNKAVNPSYRIYDIDGPYPTSSWAVLNHENYLLNLTAANINDNPVWQKEYSAKETYNLPNLNPDSWNNLIKIMGKNATILQLFNKYKFKSVNNGECSGSCRHDLLCELRSGRSHDPSLCKDL</sequence>
<dbReference type="GO" id="GO:0046513">
    <property type="term" value="P:ceramide biosynthetic process"/>
    <property type="evidence" value="ECO:0007669"/>
    <property type="project" value="UniProtKB-ARBA"/>
</dbReference>
<feature type="binding site" evidence="13">
    <location>
        <position position="157"/>
    </location>
    <ligand>
        <name>Zn(2+)</name>
        <dbReference type="ChEBI" id="CHEBI:29105"/>
        <label>1</label>
    </ligand>
</feature>
<evidence type="ECO:0000256" key="2">
    <source>
        <dbReference type="ARBA" id="ARBA00008234"/>
    </source>
</evidence>
<dbReference type="GO" id="GO:0046872">
    <property type="term" value="F:metal ion binding"/>
    <property type="evidence" value="ECO:0007669"/>
    <property type="project" value="UniProtKB-KW"/>
</dbReference>
<feature type="disulfide bond" evidence="14">
    <location>
        <begin position="539"/>
        <end position="543"/>
    </location>
</feature>
<evidence type="ECO:0000256" key="14">
    <source>
        <dbReference type="PIRSR" id="PIRSR000948-2"/>
    </source>
</evidence>
<dbReference type="CDD" id="cd00842">
    <property type="entry name" value="MPP_ASMase"/>
    <property type="match status" value="1"/>
</dbReference>
<dbReference type="Proteomes" id="UP000515154">
    <property type="component" value="Linkage group LG3"/>
</dbReference>
<keyword evidence="3" id="KW-0964">Secreted</keyword>